<evidence type="ECO:0000259" key="11">
    <source>
        <dbReference type="Pfam" id="PF03033"/>
    </source>
</evidence>
<dbReference type="OrthoDB" id="9808936at2"/>
<dbReference type="AlphaFoldDB" id="A0A1J8PAC5"/>
<reference evidence="13 14" key="1">
    <citation type="submission" date="2016-03" db="EMBL/GenBank/DDBJ databases">
        <title>Comparative genomics of Rickettsiella.</title>
        <authorList>
            <person name="Chandler C."/>
            <person name="Wang Y."/>
        </authorList>
    </citation>
    <scope>NUCLEOTIDE SEQUENCE [LARGE SCALE GENOMIC DNA]</scope>
    <source>
        <strain evidence="13 14">RCFS May 2013</strain>
    </source>
</reference>
<accession>A0A1J8PAC5</accession>
<keyword evidence="2 10" id="KW-0132">Cell division</keyword>
<dbReference type="UniPathway" id="UPA00219"/>
<comment type="pathway">
    <text evidence="10">Cell wall biogenesis; peptidoglycan biosynthesis.</text>
</comment>
<dbReference type="GO" id="GO:0051991">
    <property type="term" value="F:UDP-N-acetyl-D-glucosamine:N-acetylmuramoyl-L-alanyl-D-glutamyl-meso-2,6-diaminopimelyl-D-alanyl-D-alanine-diphosphoundecaprenol 4-beta-N-acetylglucosaminlytransferase activity"/>
    <property type="evidence" value="ECO:0007669"/>
    <property type="project" value="RHEA"/>
</dbReference>
<keyword evidence="9 10" id="KW-0961">Cell wall biogenesis/degradation</keyword>
<dbReference type="EC" id="2.4.1.227" evidence="10"/>
<dbReference type="EMBL" id="LUKY01000033">
    <property type="protein sequence ID" value="OIZ94335.1"/>
    <property type="molecule type" value="Genomic_DNA"/>
</dbReference>
<comment type="caution">
    <text evidence="10">Lacks conserved residue(s) required for the propagation of feature annotation.</text>
</comment>
<name>A0A1J8PAC5_9COXI</name>
<keyword evidence="5 10" id="KW-0133">Cell shape</keyword>
<feature type="binding site" evidence="10">
    <location>
        <position position="294"/>
    </location>
    <ligand>
        <name>UDP-N-acetyl-alpha-D-glucosamine</name>
        <dbReference type="ChEBI" id="CHEBI:57705"/>
    </ligand>
</feature>
<comment type="catalytic activity">
    <reaction evidence="10">
        <text>di-trans,octa-cis-undecaprenyl diphospho-N-acetyl-alpha-D-muramoyl-L-alanyl-D-glutamyl-meso-2,6-diaminopimeloyl-D-alanyl-D-alanine + UDP-N-acetyl-alpha-D-glucosamine = di-trans,octa-cis-undecaprenyl diphospho-[N-acetyl-alpha-D-glucosaminyl-(1-&gt;4)]-N-acetyl-alpha-D-muramoyl-L-alanyl-D-glutamyl-meso-2,6-diaminopimeloyl-D-alanyl-D-alanine + UDP + H(+)</text>
        <dbReference type="Rhea" id="RHEA:31227"/>
        <dbReference type="ChEBI" id="CHEBI:15378"/>
        <dbReference type="ChEBI" id="CHEBI:57705"/>
        <dbReference type="ChEBI" id="CHEBI:58223"/>
        <dbReference type="ChEBI" id="CHEBI:61387"/>
        <dbReference type="ChEBI" id="CHEBI:61388"/>
        <dbReference type="EC" id="2.4.1.227"/>
    </reaction>
</comment>
<dbReference type="GO" id="GO:0008360">
    <property type="term" value="P:regulation of cell shape"/>
    <property type="evidence" value="ECO:0007669"/>
    <property type="project" value="UniProtKB-KW"/>
</dbReference>
<keyword evidence="8 10" id="KW-0131">Cell cycle</keyword>
<dbReference type="Pfam" id="PF03033">
    <property type="entry name" value="Glyco_transf_28"/>
    <property type="match status" value="1"/>
</dbReference>
<dbReference type="PANTHER" id="PTHR21015">
    <property type="entry name" value="UDP-N-ACETYLGLUCOSAMINE--N-ACETYLMURAMYL-(PENTAPEPTIDE) PYROPHOSPHORYL-UNDECAPRENOL N-ACETYLGLUCOSAMINE TRANSFERASE 1"/>
    <property type="match status" value="1"/>
</dbReference>
<feature type="domain" description="Glycosyltransferase family 28 N-terminal" evidence="11">
    <location>
        <begin position="7"/>
        <end position="142"/>
    </location>
</feature>
<evidence type="ECO:0000256" key="8">
    <source>
        <dbReference type="ARBA" id="ARBA00023306"/>
    </source>
</evidence>
<keyword evidence="1 10" id="KW-1003">Cell membrane</keyword>
<dbReference type="HAMAP" id="MF_00033">
    <property type="entry name" value="MurG"/>
    <property type="match status" value="1"/>
</dbReference>
<evidence type="ECO:0000256" key="7">
    <source>
        <dbReference type="ARBA" id="ARBA00023136"/>
    </source>
</evidence>
<dbReference type="InterPro" id="IPR007235">
    <property type="entry name" value="Glyco_trans_28_C"/>
</dbReference>
<dbReference type="PANTHER" id="PTHR21015:SF27">
    <property type="entry name" value="UDP-N-ACETYLGLUCOSAMINE--N-ACETYLMURAMYL-(PENTAPEPTIDE) PYROPHOSPHORYL-UNDECAPRENOL N-ACETYLGLUCOSAMINE TRANSFERASE"/>
    <property type="match status" value="1"/>
</dbReference>
<comment type="similarity">
    <text evidence="10">Belongs to the glycosyltransferase 28 family. MurG subfamily.</text>
</comment>
<feature type="domain" description="Glycosyl transferase family 28 C-terminal" evidence="12">
    <location>
        <begin position="192"/>
        <end position="341"/>
    </location>
</feature>
<evidence type="ECO:0000256" key="6">
    <source>
        <dbReference type="ARBA" id="ARBA00022984"/>
    </source>
</evidence>
<proteinExistence type="inferred from homology"/>
<feature type="binding site" evidence="10">
    <location>
        <position position="168"/>
    </location>
    <ligand>
        <name>UDP-N-acetyl-alpha-D-glucosamine</name>
        <dbReference type="ChEBI" id="CHEBI:57705"/>
    </ligand>
</feature>
<evidence type="ECO:0000256" key="10">
    <source>
        <dbReference type="HAMAP-Rule" id="MF_00033"/>
    </source>
</evidence>
<dbReference type="Gene3D" id="3.40.50.2000">
    <property type="entry name" value="Glycogen Phosphorylase B"/>
    <property type="match status" value="2"/>
</dbReference>
<dbReference type="InterPro" id="IPR006009">
    <property type="entry name" value="GlcNAc_MurG"/>
</dbReference>
<keyword evidence="7 10" id="KW-0472">Membrane</keyword>
<dbReference type="GO" id="GO:0051301">
    <property type="term" value="P:cell division"/>
    <property type="evidence" value="ECO:0007669"/>
    <property type="project" value="UniProtKB-KW"/>
</dbReference>
<keyword evidence="3 10" id="KW-0328">Glycosyltransferase</keyword>
<evidence type="ECO:0000313" key="14">
    <source>
        <dbReference type="Proteomes" id="UP000183924"/>
    </source>
</evidence>
<evidence type="ECO:0000256" key="2">
    <source>
        <dbReference type="ARBA" id="ARBA00022618"/>
    </source>
</evidence>
<dbReference type="SUPFAM" id="SSF53756">
    <property type="entry name" value="UDP-Glycosyltransferase/glycogen phosphorylase"/>
    <property type="match status" value="1"/>
</dbReference>
<evidence type="ECO:0000256" key="5">
    <source>
        <dbReference type="ARBA" id="ARBA00022960"/>
    </source>
</evidence>
<comment type="function">
    <text evidence="10">Cell wall formation. Catalyzes the transfer of a GlcNAc subunit on undecaprenyl-pyrophosphoryl-MurNAc-pentapeptide (lipid intermediate I) to form undecaprenyl-pyrophosphoryl-MurNAc-(pentapeptide)GlcNAc (lipid intermediate II).</text>
</comment>
<dbReference type="RefSeq" id="WP_071662826.1">
    <property type="nucleotide sequence ID" value="NZ_LUKY01000033.1"/>
</dbReference>
<keyword evidence="6 10" id="KW-0573">Peptidoglycan synthesis</keyword>
<organism evidence="13 14">
    <name type="scientific">Candidatus Rickettsiella isopodorum</name>
    <dbReference type="NCBI Taxonomy" id="1225476"/>
    <lineage>
        <taxon>Bacteria</taxon>
        <taxon>Pseudomonadati</taxon>
        <taxon>Pseudomonadota</taxon>
        <taxon>Gammaproteobacteria</taxon>
        <taxon>Legionellales</taxon>
        <taxon>Coxiellaceae</taxon>
        <taxon>Rickettsiella</taxon>
    </lineage>
</organism>
<dbReference type="Pfam" id="PF04101">
    <property type="entry name" value="Glyco_tran_28_C"/>
    <property type="match status" value="1"/>
</dbReference>
<dbReference type="STRING" id="1225476.A1D18_05705"/>
<evidence type="ECO:0000313" key="13">
    <source>
        <dbReference type="EMBL" id="OIZ94335.1"/>
    </source>
</evidence>
<dbReference type="GO" id="GO:0005975">
    <property type="term" value="P:carbohydrate metabolic process"/>
    <property type="evidence" value="ECO:0007669"/>
    <property type="project" value="InterPro"/>
</dbReference>
<dbReference type="GO" id="GO:0009252">
    <property type="term" value="P:peptidoglycan biosynthetic process"/>
    <property type="evidence" value="ECO:0007669"/>
    <property type="project" value="UniProtKB-UniRule"/>
</dbReference>
<keyword evidence="4 10" id="KW-0808">Transferase</keyword>
<dbReference type="GO" id="GO:0005886">
    <property type="term" value="C:plasma membrane"/>
    <property type="evidence" value="ECO:0007669"/>
    <property type="project" value="UniProtKB-SubCell"/>
</dbReference>
<evidence type="ECO:0000259" key="12">
    <source>
        <dbReference type="Pfam" id="PF04101"/>
    </source>
</evidence>
<dbReference type="NCBIfam" id="NF009102">
    <property type="entry name" value="PRK12446.1"/>
    <property type="match status" value="1"/>
</dbReference>
<sequence length="361" mass="40310">MTKKIKIIFTGGGSSGHVTPSLPLISALRNKGIDIFYVGSKKGIEHSLIKSLNIPYYAITVGKLHRYWTWKNLLTPFQLVVGVIQSFLICRKIKPNVIFSKGGFVALPIVISAKLNGIPVVIHESDLTPGLANRLSFPFAKLICITFPETAKYFKNKSKVLLTGMPIRDFLKHGNPEKGLKFCGFTDQQKPVLLIMAGGLGSTIVNESIHRLIEPLTKKFQVIHICGKNKSNPAFEGIKNYKQFEYLQDEFADVLASADLVISRAGATSIYELLALNKPHILLPLSKKASRGDQIDNAKYFAYLGLSKVIYGEEFSDEKLFKTLSESYENLDQLKNQLSQLKQINGIQIIIEKLIYFSCNQ</sequence>
<evidence type="ECO:0000256" key="4">
    <source>
        <dbReference type="ARBA" id="ARBA00022679"/>
    </source>
</evidence>
<evidence type="ECO:0000256" key="9">
    <source>
        <dbReference type="ARBA" id="ARBA00023316"/>
    </source>
</evidence>
<dbReference type="InterPro" id="IPR004276">
    <property type="entry name" value="GlycoTrans_28_N"/>
</dbReference>
<dbReference type="Proteomes" id="UP000183924">
    <property type="component" value="Unassembled WGS sequence"/>
</dbReference>
<evidence type="ECO:0000256" key="1">
    <source>
        <dbReference type="ARBA" id="ARBA00022475"/>
    </source>
</evidence>
<evidence type="ECO:0000256" key="3">
    <source>
        <dbReference type="ARBA" id="ARBA00022676"/>
    </source>
</evidence>
<dbReference type="GO" id="GO:0050511">
    <property type="term" value="F:undecaprenyldiphospho-muramoylpentapeptide beta-N-acetylglucosaminyltransferase activity"/>
    <property type="evidence" value="ECO:0007669"/>
    <property type="project" value="UniProtKB-UniRule"/>
</dbReference>
<dbReference type="GO" id="GO:0071555">
    <property type="term" value="P:cell wall organization"/>
    <property type="evidence" value="ECO:0007669"/>
    <property type="project" value="UniProtKB-KW"/>
</dbReference>
<comment type="caution">
    <text evidence="13">The sequence shown here is derived from an EMBL/GenBank/DDBJ whole genome shotgun (WGS) entry which is preliminary data.</text>
</comment>
<protein>
    <recommendedName>
        <fullName evidence="10">UDP-N-acetylglucosamine--N-acetylmuramyl-(pentapeptide) pyrophosphoryl-undecaprenol N-acetylglucosamine transferase</fullName>
        <ecNumber evidence="10">2.4.1.227</ecNumber>
    </recommendedName>
    <alternativeName>
        <fullName evidence="10">Undecaprenyl-PP-MurNAc-pentapeptide-UDPGlcNAc GlcNAc transferase</fullName>
    </alternativeName>
</protein>
<dbReference type="CDD" id="cd03785">
    <property type="entry name" value="GT28_MurG"/>
    <property type="match status" value="1"/>
</dbReference>
<keyword evidence="14" id="KW-1185">Reference proteome</keyword>
<gene>
    <name evidence="10" type="primary">murG</name>
    <name evidence="13" type="ORF">A1D18_05705</name>
</gene>
<comment type="subcellular location">
    <subcellularLocation>
        <location evidence="10">Cell membrane</location>
        <topology evidence="10">Peripheral membrane protein</topology>
        <orientation evidence="10">Cytoplasmic side</orientation>
    </subcellularLocation>
</comment>